<comment type="function">
    <text evidence="3 5">This protein binds to the 23S rRNA, and is important in its secondary structure. It is located near the subunit interface in the base of the L7/L12 stalk, and near the tRNA binding site of the peptidyltransferase center.</text>
</comment>
<evidence type="ECO:0000256" key="2">
    <source>
        <dbReference type="ARBA" id="ARBA00023274"/>
    </source>
</evidence>
<dbReference type="InterPro" id="IPR019906">
    <property type="entry name" value="Ribosomal_uL6_bac-type"/>
</dbReference>
<dbReference type="PANTHER" id="PTHR11655:SF14">
    <property type="entry name" value="LARGE RIBOSOMAL SUBUNIT PROTEIN UL6M"/>
    <property type="match status" value="1"/>
</dbReference>
<dbReference type="GO" id="GO:0005840">
    <property type="term" value="C:ribosome"/>
    <property type="evidence" value="ECO:0007669"/>
    <property type="project" value="UniProtKB-KW"/>
</dbReference>
<evidence type="ECO:0000256" key="1">
    <source>
        <dbReference type="ARBA" id="ARBA00022980"/>
    </source>
</evidence>
<keyword evidence="2 3" id="KW-0687">Ribonucleoprotein</keyword>
<dbReference type="InterPro" id="IPR020040">
    <property type="entry name" value="Ribosomal_uL6_a/b-dom"/>
</dbReference>
<evidence type="ECO:0000256" key="4">
    <source>
        <dbReference type="RuleBase" id="RU003869"/>
    </source>
</evidence>
<organism evidence="7 8">
    <name type="scientific">Alkalibacillus salilacus</name>
    <dbReference type="NCBI Taxonomy" id="284582"/>
    <lineage>
        <taxon>Bacteria</taxon>
        <taxon>Bacillati</taxon>
        <taxon>Bacillota</taxon>
        <taxon>Bacilli</taxon>
        <taxon>Bacillales</taxon>
        <taxon>Bacillaceae</taxon>
        <taxon>Alkalibacillus</taxon>
    </lineage>
</organism>
<dbReference type="SUPFAM" id="SSF56053">
    <property type="entry name" value="Ribosomal protein L6"/>
    <property type="match status" value="2"/>
</dbReference>
<dbReference type="InterPro" id="IPR002358">
    <property type="entry name" value="Ribosomal_uL6_CS"/>
</dbReference>
<dbReference type="InterPro" id="IPR036789">
    <property type="entry name" value="Ribosomal_uL6-like_a/b-dom_sf"/>
</dbReference>
<sequence length="178" mass="19432">MSRVGLKPIEIPNDVEVSVDGNVVTVKGSKGELSRSIHQDMDVKIDGQELTVVRPSEKQAHRALHGTTRSNIANMIEGVSKGFEKALEVHGVGYRAQMQGDKLVVNAGYSHPVEIEPIEGVDIECPTNTRIVIKGIDKEKVGAAAANIRSIRTPEPYKGKGLRYENEHVRTKEGKTAK</sequence>
<keyword evidence="1 3" id="KW-0689">Ribosomal protein</keyword>
<keyword evidence="3 5" id="KW-0699">rRNA-binding</keyword>
<protein>
    <recommendedName>
        <fullName evidence="3">Large ribosomal subunit protein uL6</fullName>
    </recommendedName>
</protein>
<dbReference type="EMBL" id="JAUSTQ010000011">
    <property type="protein sequence ID" value="MDQ0160391.1"/>
    <property type="molecule type" value="Genomic_DNA"/>
</dbReference>
<dbReference type="InterPro" id="IPR000702">
    <property type="entry name" value="Ribosomal_uL6-like"/>
</dbReference>
<evidence type="ECO:0000256" key="5">
    <source>
        <dbReference type="RuleBase" id="RU003870"/>
    </source>
</evidence>
<dbReference type="PIRSF" id="PIRSF002162">
    <property type="entry name" value="Ribosomal_L6"/>
    <property type="match status" value="1"/>
</dbReference>
<keyword evidence="3 5" id="KW-0694">RNA-binding</keyword>
<reference evidence="7 8" key="1">
    <citation type="submission" date="2023-07" db="EMBL/GenBank/DDBJ databases">
        <title>Genomic Encyclopedia of Type Strains, Phase IV (KMG-IV): sequencing the most valuable type-strain genomes for metagenomic binning, comparative biology and taxonomic classification.</title>
        <authorList>
            <person name="Goeker M."/>
        </authorList>
    </citation>
    <scope>NUCLEOTIDE SEQUENCE [LARGE SCALE GENOMIC DNA]</scope>
    <source>
        <strain evidence="7 8">DSM 16460</strain>
    </source>
</reference>
<dbReference type="NCBIfam" id="TIGR03654">
    <property type="entry name" value="L6_bact"/>
    <property type="match status" value="1"/>
</dbReference>
<comment type="subunit">
    <text evidence="3">Part of the 50S ribosomal subunit.</text>
</comment>
<keyword evidence="8" id="KW-1185">Reference proteome</keyword>
<feature type="domain" description="Large ribosomal subunit protein uL6 alpha-beta" evidence="6">
    <location>
        <begin position="11"/>
        <end position="82"/>
    </location>
</feature>
<dbReference type="HAMAP" id="MF_01365_B">
    <property type="entry name" value="Ribosomal_uL6_B"/>
    <property type="match status" value="1"/>
</dbReference>
<evidence type="ECO:0000259" key="6">
    <source>
        <dbReference type="Pfam" id="PF00347"/>
    </source>
</evidence>
<dbReference type="PROSITE" id="PS00525">
    <property type="entry name" value="RIBOSOMAL_L6_1"/>
    <property type="match status" value="1"/>
</dbReference>
<feature type="domain" description="Large ribosomal subunit protein uL6 alpha-beta" evidence="6">
    <location>
        <begin position="91"/>
        <end position="164"/>
    </location>
</feature>
<evidence type="ECO:0000256" key="3">
    <source>
        <dbReference type="HAMAP-Rule" id="MF_01365"/>
    </source>
</evidence>
<evidence type="ECO:0000313" key="7">
    <source>
        <dbReference type="EMBL" id="MDQ0160391.1"/>
    </source>
</evidence>
<evidence type="ECO:0000313" key="8">
    <source>
        <dbReference type="Proteomes" id="UP001224359"/>
    </source>
</evidence>
<dbReference type="Pfam" id="PF00347">
    <property type="entry name" value="Ribosomal_L6"/>
    <property type="match status" value="2"/>
</dbReference>
<name>A0ABT9VHF5_9BACI</name>
<gene>
    <name evidence="3" type="primary">rplF</name>
    <name evidence="7" type="ORF">J2S77_002394</name>
</gene>
<proteinExistence type="inferred from homology"/>
<dbReference type="Proteomes" id="UP001224359">
    <property type="component" value="Unassembled WGS sequence"/>
</dbReference>
<dbReference type="PRINTS" id="PR00059">
    <property type="entry name" value="RIBOSOMALL6"/>
</dbReference>
<comment type="similarity">
    <text evidence="3 4">Belongs to the universal ribosomal protein uL6 family.</text>
</comment>
<accession>A0ABT9VHF5</accession>
<dbReference type="PANTHER" id="PTHR11655">
    <property type="entry name" value="60S/50S RIBOSOMAL PROTEIN L6/L9"/>
    <property type="match status" value="1"/>
</dbReference>
<comment type="caution">
    <text evidence="7">The sequence shown here is derived from an EMBL/GenBank/DDBJ whole genome shotgun (WGS) entry which is preliminary data.</text>
</comment>
<dbReference type="RefSeq" id="WP_306977593.1">
    <property type="nucleotide sequence ID" value="NZ_JAUSTQ010000011.1"/>
</dbReference>
<dbReference type="Gene3D" id="3.90.930.12">
    <property type="entry name" value="Ribosomal protein L6, alpha-beta domain"/>
    <property type="match status" value="2"/>
</dbReference>